<name>A0ABR8CRU1_9NOST</name>
<feature type="domain" description="GmrSD restriction endonucleases N-terminal" evidence="1">
    <location>
        <begin position="10"/>
        <end position="243"/>
    </location>
</feature>
<dbReference type="Pfam" id="PF07510">
    <property type="entry name" value="GmrSD_C"/>
    <property type="match status" value="1"/>
</dbReference>
<organism evidence="3 4">
    <name type="scientific">Anabaena subtropica FACHB-260</name>
    <dbReference type="NCBI Taxonomy" id="2692884"/>
    <lineage>
        <taxon>Bacteria</taxon>
        <taxon>Bacillati</taxon>
        <taxon>Cyanobacteriota</taxon>
        <taxon>Cyanophyceae</taxon>
        <taxon>Nostocales</taxon>
        <taxon>Nostocaceae</taxon>
        <taxon>Anabaena</taxon>
    </lineage>
</organism>
<keyword evidence="4" id="KW-1185">Reference proteome</keyword>
<protein>
    <submittedName>
        <fullName evidence="3">DUF262 domain-containing protein</fullName>
    </submittedName>
</protein>
<evidence type="ECO:0000259" key="2">
    <source>
        <dbReference type="Pfam" id="PF07510"/>
    </source>
</evidence>
<reference evidence="3 4" key="1">
    <citation type="journal article" date="2020" name="ISME J.">
        <title>Comparative genomics reveals insights into cyanobacterial evolution and habitat adaptation.</title>
        <authorList>
            <person name="Chen M.Y."/>
            <person name="Teng W.K."/>
            <person name="Zhao L."/>
            <person name="Hu C.X."/>
            <person name="Zhou Y.K."/>
            <person name="Han B.P."/>
            <person name="Song L.R."/>
            <person name="Shu W.S."/>
        </authorList>
    </citation>
    <scope>NUCLEOTIDE SEQUENCE [LARGE SCALE GENOMIC DNA]</scope>
    <source>
        <strain evidence="3 4">FACHB-260</strain>
    </source>
</reference>
<dbReference type="PANTHER" id="PTHR35149:SF2">
    <property type="entry name" value="DUF262 DOMAIN-CONTAINING PROTEIN"/>
    <property type="match status" value="1"/>
</dbReference>
<dbReference type="Proteomes" id="UP000607281">
    <property type="component" value="Unassembled WGS sequence"/>
</dbReference>
<dbReference type="Pfam" id="PF03235">
    <property type="entry name" value="GmrSD_N"/>
    <property type="match status" value="1"/>
</dbReference>
<dbReference type="InterPro" id="IPR011089">
    <property type="entry name" value="GmrSD_C"/>
</dbReference>
<feature type="domain" description="GmrSD restriction endonucleases C-terminal" evidence="2">
    <location>
        <begin position="440"/>
        <end position="565"/>
    </location>
</feature>
<comment type="caution">
    <text evidence="3">The sequence shown here is derived from an EMBL/GenBank/DDBJ whole genome shotgun (WGS) entry which is preliminary data.</text>
</comment>
<proteinExistence type="predicted"/>
<evidence type="ECO:0000313" key="4">
    <source>
        <dbReference type="Proteomes" id="UP000607281"/>
    </source>
</evidence>
<sequence>MELHAYTRTISDLFSVKKKYVVPRFQREYSWTKEKVSELWDDIVANINISNDGQFNHEEYFIGSLVLVGDDKSLSMQIVDGQQRLTTITILLSALCQRFIEIEKRNLAESIYENYIAGKDDEGKDYFKLENETPKPFFQISIQHIDKKQESASSEEEKNLLNSYNEFYSYTSKELLKQKFGQITIENDLYENLLKAIRDQVVKYLKVIFITVSEEDQAYTIFETLNARGMDLSFVDLIKNKVFKSFTTRHPDDYAKTKWKKLRKTIASRDGVGTLETFVRHWWIARYNYTSADNVYKHFKKQWNVGGINPEFFLDELVNDAELYVKISSPVVEDFPQQEEKELYRSLLALKTFNVSQHKPFLLNLFKVRQQNFLTLTDVKKIICFIEKFHFCFNAVCSMRPSGIEQSYSKATRQLFDAKDKNSARKVIDELKQQLLTRLPEKDKFKDDFSKLKYLKSYTKDKKLIQYIFSHLESVKQTTNEFKPDSITLEHILSQSSGTEDYIGMIGNLLPLGAKLNGEAGTKKLVDKIETYNKSNFILTQEFATSNPETWGEEEIKARTSDLAEYCYNSIWITEV</sequence>
<dbReference type="EMBL" id="JACJRF010000019">
    <property type="protein sequence ID" value="MBD2345078.1"/>
    <property type="molecule type" value="Genomic_DNA"/>
</dbReference>
<dbReference type="PANTHER" id="PTHR35149">
    <property type="entry name" value="SLL5132 PROTEIN"/>
    <property type="match status" value="1"/>
</dbReference>
<accession>A0ABR8CRU1</accession>
<evidence type="ECO:0000259" key="1">
    <source>
        <dbReference type="Pfam" id="PF03235"/>
    </source>
</evidence>
<gene>
    <name evidence="3" type="ORF">H6G18_13100</name>
</gene>
<dbReference type="InterPro" id="IPR004919">
    <property type="entry name" value="GmrSD_N"/>
</dbReference>
<evidence type="ECO:0000313" key="3">
    <source>
        <dbReference type="EMBL" id="MBD2345078.1"/>
    </source>
</evidence>
<dbReference type="RefSeq" id="WP_190407525.1">
    <property type="nucleotide sequence ID" value="NZ_JACJRF010000019.1"/>
</dbReference>